<evidence type="ECO:0008006" key="4">
    <source>
        <dbReference type="Google" id="ProtNLM"/>
    </source>
</evidence>
<feature type="chain" id="PRO_5011432290" description="Secreted protein" evidence="1">
    <location>
        <begin position="35"/>
        <end position="150"/>
    </location>
</feature>
<dbReference type="OrthoDB" id="3432053at2"/>
<name>A0A1G7M5D9_9ACTN</name>
<sequence>MNTHHRNARRGTVAALAALTAGVLSLAGAGTAGAESATAAETHPIASSVLGEDYKLTLTAERGTADDYTASVRLRVYTHSGGAWRQSDSALVGEPEGWFWYPLTGKGAVCRFSTSSSEPAPIEISLLRTPSLGCSEPQHFTLEEGTLHAG</sequence>
<dbReference type="AlphaFoldDB" id="A0A1G7M5D9"/>
<accession>A0A1G7M5D9</accession>
<gene>
    <name evidence="2" type="ORF">SAMN05216260_10963</name>
</gene>
<keyword evidence="1" id="KW-0732">Signal</keyword>
<evidence type="ECO:0000313" key="3">
    <source>
        <dbReference type="Proteomes" id="UP000198614"/>
    </source>
</evidence>
<dbReference type="Proteomes" id="UP000198614">
    <property type="component" value="Unassembled WGS sequence"/>
</dbReference>
<organism evidence="2 3">
    <name type="scientific">Streptomyces griseoaurantiacus</name>
    <dbReference type="NCBI Taxonomy" id="68213"/>
    <lineage>
        <taxon>Bacteria</taxon>
        <taxon>Bacillati</taxon>
        <taxon>Actinomycetota</taxon>
        <taxon>Actinomycetes</taxon>
        <taxon>Kitasatosporales</taxon>
        <taxon>Streptomycetaceae</taxon>
        <taxon>Streptomyces</taxon>
        <taxon>Streptomyces aurantiacus group</taxon>
    </lineage>
</organism>
<protein>
    <recommendedName>
        <fullName evidence="4">Secreted protein</fullName>
    </recommendedName>
</protein>
<evidence type="ECO:0000256" key="1">
    <source>
        <dbReference type="SAM" id="SignalP"/>
    </source>
</evidence>
<dbReference type="EMBL" id="FNAX01000009">
    <property type="protein sequence ID" value="SDF56874.1"/>
    <property type="molecule type" value="Genomic_DNA"/>
</dbReference>
<evidence type="ECO:0000313" key="2">
    <source>
        <dbReference type="EMBL" id="SDF56874.1"/>
    </source>
</evidence>
<proteinExistence type="predicted"/>
<feature type="signal peptide" evidence="1">
    <location>
        <begin position="1"/>
        <end position="34"/>
    </location>
</feature>
<reference evidence="2 3" key="1">
    <citation type="submission" date="2016-10" db="EMBL/GenBank/DDBJ databases">
        <authorList>
            <person name="de Groot N.N."/>
        </authorList>
    </citation>
    <scope>NUCLEOTIDE SEQUENCE [LARGE SCALE GENOMIC DNA]</scope>
    <source>
        <strain evidence="2 3">CGMCC 4.1859</strain>
    </source>
</reference>